<accession>A0ABV1WBD2</accession>
<comment type="caution">
    <text evidence="2">The sequence shown here is derived from an EMBL/GenBank/DDBJ whole genome shotgun (WGS) entry which is preliminary data.</text>
</comment>
<gene>
    <name evidence="2" type="ORF">ABT317_31930</name>
</gene>
<protein>
    <submittedName>
        <fullName evidence="2">HAD family hydrolase</fullName>
    </submittedName>
</protein>
<dbReference type="Pfam" id="PF18407">
    <property type="entry name" value="GNAT_like"/>
    <property type="match status" value="1"/>
</dbReference>
<dbReference type="InterPro" id="IPR041065">
    <property type="entry name" value="GNAT-like"/>
</dbReference>
<feature type="non-terminal residue" evidence="2">
    <location>
        <position position="1"/>
    </location>
</feature>
<evidence type="ECO:0000313" key="3">
    <source>
        <dbReference type="Proteomes" id="UP001458415"/>
    </source>
</evidence>
<reference evidence="2 3" key="1">
    <citation type="submission" date="2024-06" db="EMBL/GenBank/DDBJ databases">
        <title>The Natural Products Discovery Center: Release of the First 8490 Sequenced Strains for Exploring Actinobacteria Biosynthetic Diversity.</title>
        <authorList>
            <person name="Kalkreuter E."/>
            <person name="Kautsar S.A."/>
            <person name="Yang D."/>
            <person name="Bader C.D."/>
            <person name="Teijaro C.N."/>
            <person name="Fluegel L."/>
            <person name="Davis C.M."/>
            <person name="Simpson J.R."/>
            <person name="Lauterbach L."/>
            <person name="Steele A.D."/>
            <person name="Gui C."/>
            <person name="Meng S."/>
            <person name="Li G."/>
            <person name="Viehrig K."/>
            <person name="Ye F."/>
            <person name="Su P."/>
            <person name="Kiefer A.F."/>
            <person name="Nichols A."/>
            <person name="Cepeda A.J."/>
            <person name="Yan W."/>
            <person name="Fan B."/>
            <person name="Jiang Y."/>
            <person name="Adhikari A."/>
            <person name="Zheng C.-J."/>
            <person name="Schuster L."/>
            <person name="Cowan T.M."/>
            <person name="Smanski M.J."/>
            <person name="Chevrette M.G."/>
            <person name="De Carvalho L.P.S."/>
            <person name="Shen B."/>
        </authorList>
    </citation>
    <scope>NUCLEOTIDE SEQUENCE [LARGE SCALE GENOMIC DNA]</scope>
    <source>
        <strain evidence="2 3">NPDC000634</strain>
    </source>
</reference>
<name>A0ABV1WBD2_9ACTN</name>
<dbReference type="GO" id="GO:0016787">
    <property type="term" value="F:hydrolase activity"/>
    <property type="evidence" value="ECO:0007669"/>
    <property type="project" value="UniProtKB-KW"/>
</dbReference>
<sequence>KRLELTGEGEPLDGLRALCAVAWTAGGESACELDGGKALARLGL</sequence>
<dbReference type="EMBL" id="JBEPCU010000770">
    <property type="protein sequence ID" value="MER6981456.1"/>
    <property type="molecule type" value="Genomic_DNA"/>
</dbReference>
<keyword evidence="2" id="KW-0378">Hydrolase</keyword>
<feature type="domain" description="GCN5-related N-acetyltransferase-like" evidence="1">
    <location>
        <begin position="2"/>
        <end position="44"/>
    </location>
</feature>
<evidence type="ECO:0000313" key="2">
    <source>
        <dbReference type="EMBL" id="MER6981456.1"/>
    </source>
</evidence>
<keyword evidence="3" id="KW-1185">Reference proteome</keyword>
<evidence type="ECO:0000259" key="1">
    <source>
        <dbReference type="Pfam" id="PF18407"/>
    </source>
</evidence>
<dbReference type="Proteomes" id="UP001458415">
    <property type="component" value="Unassembled WGS sequence"/>
</dbReference>
<proteinExistence type="predicted"/>
<organism evidence="2 3">
    <name type="scientific">Streptomyces carpinensis</name>
    <dbReference type="NCBI Taxonomy" id="66369"/>
    <lineage>
        <taxon>Bacteria</taxon>
        <taxon>Bacillati</taxon>
        <taxon>Actinomycetota</taxon>
        <taxon>Actinomycetes</taxon>
        <taxon>Kitasatosporales</taxon>
        <taxon>Streptomycetaceae</taxon>
        <taxon>Streptomyces</taxon>
    </lineage>
</organism>